<accession>A0A0E9VQH4</accession>
<reference evidence="1" key="1">
    <citation type="submission" date="2014-11" db="EMBL/GenBank/DDBJ databases">
        <authorList>
            <person name="Amaro Gonzalez C."/>
        </authorList>
    </citation>
    <scope>NUCLEOTIDE SEQUENCE</scope>
</reference>
<name>A0A0E9VQH4_ANGAN</name>
<evidence type="ECO:0000313" key="1">
    <source>
        <dbReference type="EMBL" id="JAH80281.1"/>
    </source>
</evidence>
<organism evidence="1">
    <name type="scientific">Anguilla anguilla</name>
    <name type="common">European freshwater eel</name>
    <name type="synonym">Muraena anguilla</name>
    <dbReference type="NCBI Taxonomy" id="7936"/>
    <lineage>
        <taxon>Eukaryota</taxon>
        <taxon>Metazoa</taxon>
        <taxon>Chordata</taxon>
        <taxon>Craniata</taxon>
        <taxon>Vertebrata</taxon>
        <taxon>Euteleostomi</taxon>
        <taxon>Actinopterygii</taxon>
        <taxon>Neopterygii</taxon>
        <taxon>Teleostei</taxon>
        <taxon>Anguilliformes</taxon>
        <taxon>Anguillidae</taxon>
        <taxon>Anguilla</taxon>
    </lineage>
</organism>
<proteinExistence type="predicted"/>
<dbReference type="EMBL" id="GBXM01028296">
    <property type="protein sequence ID" value="JAH80281.1"/>
    <property type="molecule type" value="Transcribed_RNA"/>
</dbReference>
<reference evidence="1" key="2">
    <citation type="journal article" date="2015" name="Fish Shellfish Immunol.">
        <title>Early steps in the European eel (Anguilla anguilla)-Vibrio vulnificus interaction in the gills: Role of the RtxA13 toxin.</title>
        <authorList>
            <person name="Callol A."/>
            <person name="Pajuelo D."/>
            <person name="Ebbesson L."/>
            <person name="Teles M."/>
            <person name="MacKenzie S."/>
            <person name="Amaro C."/>
        </authorList>
    </citation>
    <scope>NUCLEOTIDE SEQUENCE</scope>
</reference>
<protein>
    <submittedName>
        <fullName evidence="1">Uncharacterized protein</fullName>
    </submittedName>
</protein>
<dbReference type="AlphaFoldDB" id="A0A0E9VQH4"/>
<sequence length="24" mass="2949">MYVMAKRTTMFILPIILCKQWTFI</sequence>